<keyword evidence="3 4" id="KW-0175">Coiled coil</keyword>
<reference evidence="7 8" key="1">
    <citation type="submission" date="2015-09" db="EMBL/GenBank/DDBJ databases">
        <title>Host preference determinants of Valsa canker pathogens revealed by comparative genomics.</title>
        <authorList>
            <person name="Yin Z."/>
            <person name="Huang L."/>
        </authorList>
    </citation>
    <scope>NUCLEOTIDE SEQUENCE [LARGE SCALE GENOMIC DNA]</scope>
    <source>
        <strain evidence="7 8">YSFL</strain>
    </source>
</reference>
<dbReference type="InterPro" id="IPR022092">
    <property type="entry name" value="TMF_DNA-bd"/>
</dbReference>
<feature type="compositionally biased region" description="Low complexity" evidence="5">
    <location>
        <begin position="610"/>
        <end position="622"/>
    </location>
</feature>
<feature type="compositionally biased region" description="Basic and acidic residues" evidence="5">
    <location>
        <begin position="58"/>
        <end position="71"/>
    </location>
</feature>
<feature type="compositionally biased region" description="Low complexity" evidence="5">
    <location>
        <begin position="159"/>
        <end position="169"/>
    </location>
</feature>
<sequence length="1007" mass="109550">MSGQGFKPKWGSLLSQAVAGVEARLDTILAEEDTPKPTPSPTPSQQSKTPGPSISDSTKTRQNDRLQERLARAVAAKAAKGEGSSAKPTPTASPRQSLDAPNRTSTDSAAPSVPSPQSPKANTPTRASQDSGRKSTEASERSTADTEDAPAVPQDASSPDAHAGGATAEAADDPAKASPDTNAVTQLQDDRIKQLEKALEELATQQQEETHNYVEQIDALQAKLQYLAREATESARKEAKEAPAGSMEKKLAEKDQQIAGLMEEGKNLASTELKLRAVIKSLRSKVGENEKEINQIKTSKTKVEQELEAARRRSRRADDLEKYQGELHKRIGQSQKEIDALKSLAAGKDKTIADLKAQLQKSAEEKENLTAKINDEALAKERQRVRELEEEVSDLKVEKDLVADRGKSRENELKEKADRAAERARAIEVELKAEIQVMEGKLESMRVMTEEVSSGAMGDSQAKLLRQVETLQTQYAIATENWQGIESTLQARISNLEKERNEAQHRESEMRKKAREAALRAKRNEEELEDAKTQIPTIQEDVKAHQSQIEALKKRSEEAEAAAAEAKAELERLKAALTEEKATNREQDRQGQWLEDAPAPSFKSGSRPESPSVSMPTRSSSTDFLGFGSLSNKFRKHSAPSSNGDPLERYTSRRTSVQPPSRPSAYTGNSYPLPPILSPTIEALPAAPSIHPLERSDTFDSAERSASPQQIVQDMVSVSTVAAGPSVQLVEKLSAAIRRLETEKVATKEELTRISSQRDEARAEIVSLMREVDQGKRALEEVARLQADVAEVNERYETTLELLGEKSELVDELKADVEDVKAMYRDLVERTIKARDYTKGATTYLPVRGQVQSQLPARVLPVHLGAGLEERDGGVGVALGDGMVQCRLAVAVGRVQRAPVLEEQVDHGGGAHGGGAVEGVLPAPVADPGRRGRGVVEEPPGDVEVVLGRHEVDDRLACVVCYHNSGGLYDVELVGGGGPVDGQTAIVVLPLSEFRVNLWSTLRKLVS</sequence>
<dbReference type="OrthoDB" id="74178at2759"/>
<evidence type="ECO:0000256" key="3">
    <source>
        <dbReference type="ARBA" id="ARBA00023054"/>
    </source>
</evidence>
<dbReference type="STRING" id="252740.A0A423VLK4"/>
<keyword evidence="8" id="KW-1185">Reference proteome</keyword>
<feature type="coiled-coil region" evidence="4">
    <location>
        <begin position="730"/>
        <end position="830"/>
    </location>
</feature>
<evidence type="ECO:0000313" key="8">
    <source>
        <dbReference type="Proteomes" id="UP000284375"/>
    </source>
</evidence>
<evidence type="ECO:0000313" key="7">
    <source>
        <dbReference type="EMBL" id="ROV91834.1"/>
    </source>
</evidence>
<keyword evidence="2" id="KW-0333">Golgi apparatus</keyword>
<dbReference type="PANTHER" id="PTHR46515:SF1">
    <property type="entry name" value="TATA ELEMENT MODULATORY FACTOR"/>
    <property type="match status" value="1"/>
</dbReference>
<evidence type="ECO:0000256" key="1">
    <source>
        <dbReference type="ARBA" id="ARBA00004555"/>
    </source>
</evidence>
<organism evidence="7 8">
    <name type="scientific">Cytospora chrysosperma</name>
    <name type="common">Cytospora canker fungus</name>
    <name type="synonym">Sphaeria chrysosperma</name>
    <dbReference type="NCBI Taxonomy" id="252740"/>
    <lineage>
        <taxon>Eukaryota</taxon>
        <taxon>Fungi</taxon>
        <taxon>Dikarya</taxon>
        <taxon>Ascomycota</taxon>
        <taxon>Pezizomycotina</taxon>
        <taxon>Sordariomycetes</taxon>
        <taxon>Sordariomycetidae</taxon>
        <taxon>Diaporthales</taxon>
        <taxon>Cytosporaceae</taxon>
        <taxon>Cytospora</taxon>
    </lineage>
</organism>
<dbReference type="AlphaFoldDB" id="A0A423VLK4"/>
<proteinExistence type="predicted"/>
<evidence type="ECO:0000256" key="5">
    <source>
        <dbReference type="SAM" id="MobiDB-lite"/>
    </source>
</evidence>
<feature type="compositionally biased region" description="Low complexity" evidence="5">
    <location>
        <begin position="43"/>
        <end position="53"/>
    </location>
</feature>
<feature type="region of interest" description="Disordered" evidence="5">
    <location>
        <begin position="25"/>
        <end position="189"/>
    </location>
</feature>
<dbReference type="Proteomes" id="UP000284375">
    <property type="component" value="Unassembled WGS sequence"/>
</dbReference>
<dbReference type="GO" id="GO:0005794">
    <property type="term" value="C:Golgi apparatus"/>
    <property type="evidence" value="ECO:0007669"/>
    <property type="project" value="UniProtKB-SubCell"/>
</dbReference>
<feature type="compositionally biased region" description="Polar residues" evidence="5">
    <location>
        <begin position="653"/>
        <end position="670"/>
    </location>
</feature>
<dbReference type="GO" id="GO:0005783">
    <property type="term" value="C:endoplasmic reticulum"/>
    <property type="evidence" value="ECO:0007669"/>
    <property type="project" value="TreeGrafter"/>
</dbReference>
<feature type="compositionally biased region" description="Polar residues" evidence="5">
    <location>
        <begin position="87"/>
        <end position="96"/>
    </location>
</feature>
<feature type="compositionally biased region" description="Low complexity" evidence="5">
    <location>
        <begin position="72"/>
        <end position="86"/>
    </location>
</feature>
<dbReference type="Pfam" id="PF12329">
    <property type="entry name" value="TMF_DNA_bd"/>
    <property type="match status" value="1"/>
</dbReference>
<dbReference type="InterPro" id="IPR052602">
    <property type="entry name" value="Growth_transcription_reg"/>
</dbReference>
<dbReference type="Gene3D" id="1.10.287.1490">
    <property type="match status" value="1"/>
</dbReference>
<feature type="coiled-coil region" evidence="4">
    <location>
        <begin position="293"/>
        <end position="320"/>
    </location>
</feature>
<feature type="compositionally biased region" description="Basic and acidic residues" evidence="5">
    <location>
        <begin position="498"/>
        <end position="525"/>
    </location>
</feature>
<feature type="region of interest" description="Disordered" evidence="5">
    <location>
        <begin position="577"/>
        <end position="673"/>
    </location>
</feature>
<comment type="caution">
    <text evidence="7">The sequence shown here is derived from an EMBL/GenBank/DDBJ whole genome shotgun (WGS) entry which is preliminary data.</text>
</comment>
<feature type="region of interest" description="Disordered" evidence="5">
    <location>
        <begin position="498"/>
        <end position="543"/>
    </location>
</feature>
<feature type="coiled-coil region" evidence="4">
    <location>
        <begin position="352"/>
        <end position="434"/>
    </location>
</feature>
<feature type="compositionally biased region" description="Basic and acidic residues" evidence="5">
    <location>
        <begin position="131"/>
        <end position="144"/>
    </location>
</feature>
<dbReference type="InterPro" id="IPR022091">
    <property type="entry name" value="TMF_TATA-bd"/>
</dbReference>
<evidence type="ECO:0000256" key="4">
    <source>
        <dbReference type="SAM" id="Coils"/>
    </source>
</evidence>
<feature type="domain" description="TATA element modulatory factor 1 TATA binding" evidence="6">
    <location>
        <begin position="717"/>
        <end position="830"/>
    </location>
</feature>
<gene>
    <name evidence="7" type="ORF">VSDG_06520</name>
</gene>
<dbReference type="Pfam" id="PF12325">
    <property type="entry name" value="TMF_TATA_bd"/>
    <property type="match status" value="1"/>
</dbReference>
<protein>
    <recommendedName>
        <fullName evidence="6">TATA element modulatory factor 1 TATA binding domain-containing protein</fullName>
    </recommendedName>
</protein>
<accession>A0A423VLK4</accession>
<comment type="subcellular location">
    <subcellularLocation>
        <location evidence="1">Golgi apparatus</location>
    </subcellularLocation>
</comment>
<name>A0A423VLK4_CYTCH</name>
<dbReference type="EMBL" id="LJZO01000041">
    <property type="protein sequence ID" value="ROV91834.1"/>
    <property type="molecule type" value="Genomic_DNA"/>
</dbReference>
<evidence type="ECO:0000256" key="2">
    <source>
        <dbReference type="ARBA" id="ARBA00023034"/>
    </source>
</evidence>
<dbReference type="PANTHER" id="PTHR46515">
    <property type="entry name" value="TATA ELEMENT MODULATORY FACTOR TMF1"/>
    <property type="match status" value="1"/>
</dbReference>
<feature type="compositionally biased region" description="Basic and acidic residues" evidence="5">
    <location>
        <begin position="577"/>
        <end position="589"/>
    </location>
</feature>
<evidence type="ECO:0000259" key="6">
    <source>
        <dbReference type="Pfam" id="PF12325"/>
    </source>
</evidence>